<dbReference type="GO" id="GO:0032266">
    <property type="term" value="F:phosphatidylinositol-3-phosphate binding"/>
    <property type="evidence" value="ECO:0007669"/>
    <property type="project" value="EnsemblFungi"/>
</dbReference>
<dbReference type="GO" id="GO:0005634">
    <property type="term" value="C:nucleus"/>
    <property type="evidence" value="ECO:0007669"/>
    <property type="project" value="EnsemblFungi"/>
</dbReference>
<dbReference type="FunCoup" id="G8JQY7">
    <property type="interactions" value="163"/>
</dbReference>
<gene>
    <name evidence="12" type="ordered locus">Ecym_3042</name>
</gene>
<dbReference type="HOGENOM" id="CLU_009058_2_0_1"/>
<dbReference type="GO" id="GO:0042802">
    <property type="term" value="F:identical protein binding"/>
    <property type="evidence" value="ECO:0007669"/>
    <property type="project" value="EnsemblFungi"/>
</dbReference>
<evidence type="ECO:0000256" key="10">
    <source>
        <dbReference type="ARBA" id="ARBA00072009"/>
    </source>
</evidence>
<dbReference type="PANTHER" id="PTHR47554">
    <property type="entry name" value="SORTING NEXIN MVP1"/>
    <property type="match status" value="1"/>
</dbReference>
<proteinExistence type="inferred from homology"/>
<dbReference type="KEGG" id="erc:Ecym_3042"/>
<dbReference type="GO" id="GO:0005768">
    <property type="term" value="C:endosome"/>
    <property type="evidence" value="ECO:0007669"/>
    <property type="project" value="EnsemblFungi"/>
</dbReference>
<dbReference type="InterPro" id="IPR036871">
    <property type="entry name" value="PX_dom_sf"/>
</dbReference>
<dbReference type="InterPro" id="IPR035704">
    <property type="entry name" value="SNX8/Mvp1_PX"/>
</dbReference>
<comment type="similarity">
    <text evidence="4">Belongs to the sorting nexin family.</text>
</comment>
<dbReference type="STRING" id="931890.G8JQY7"/>
<dbReference type="EMBL" id="CP002499">
    <property type="protein sequence ID" value="AET38556.1"/>
    <property type="molecule type" value="Genomic_DNA"/>
</dbReference>
<dbReference type="GO" id="GO:0016020">
    <property type="term" value="C:membrane"/>
    <property type="evidence" value="ECO:0007669"/>
    <property type="project" value="UniProtKB-SubCell"/>
</dbReference>
<reference evidence="13" key="1">
    <citation type="journal article" date="2012" name="G3 (Bethesda)">
        <title>Pichia sorbitophila, an interspecies yeast hybrid reveals early steps of genome resolution following polyploidization.</title>
        <authorList>
            <person name="Leh Louis V."/>
            <person name="Despons L."/>
            <person name="Friedrich A."/>
            <person name="Martin T."/>
            <person name="Durrens P."/>
            <person name="Casaregola S."/>
            <person name="Neuveglise C."/>
            <person name="Fairhead C."/>
            <person name="Marck C."/>
            <person name="Cruz J.A."/>
            <person name="Straub M.L."/>
            <person name="Kugler V."/>
            <person name="Sacerdot C."/>
            <person name="Uzunov Z."/>
            <person name="Thierry A."/>
            <person name="Weiss S."/>
            <person name="Bleykasten C."/>
            <person name="De Montigny J."/>
            <person name="Jacques N."/>
            <person name="Jung P."/>
            <person name="Lemaire M."/>
            <person name="Mallet S."/>
            <person name="Morel G."/>
            <person name="Richard G.F."/>
            <person name="Sarkar A."/>
            <person name="Savel G."/>
            <person name="Schacherer J."/>
            <person name="Seret M.L."/>
            <person name="Talla E."/>
            <person name="Samson G."/>
            <person name="Jubin C."/>
            <person name="Poulain J."/>
            <person name="Vacherie B."/>
            <person name="Barbe V."/>
            <person name="Pelletier E."/>
            <person name="Sherman D.J."/>
            <person name="Westhof E."/>
            <person name="Weissenbach J."/>
            <person name="Baret P.V."/>
            <person name="Wincker P."/>
            <person name="Gaillardin C."/>
            <person name="Dujon B."/>
            <person name="Souciet J.L."/>
        </authorList>
    </citation>
    <scope>NUCLEOTIDE SEQUENCE [LARGE SCALE GENOMIC DNA]</scope>
    <source>
        <strain evidence="13">CBS 270.75 / DBVPG 7215 / KCTC 17166 / NRRL Y-17582</strain>
    </source>
</reference>
<keyword evidence="8" id="KW-0653">Protein transport</keyword>
<evidence type="ECO:0000256" key="2">
    <source>
        <dbReference type="ARBA" id="ARBA00004287"/>
    </source>
</evidence>
<evidence type="ECO:0000259" key="11">
    <source>
        <dbReference type="PROSITE" id="PS50195"/>
    </source>
</evidence>
<dbReference type="InParanoid" id="G8JQY7"/>
<dbReference type="OrthoDB" id="10064318at2759"/>
<protein>
    <recommendedName>
        <fullName evidence="5">Sorting nexin MVP1</fullName>
    </recommendedName>
    <alternativeName>
        <fullName evidence="10">Sorting nexin mvp1</fullName>
    </alternativeName>
</protein>
<dbReference type="PROSITE" id="PS50195">
    <property type="entry name" value="PX"/>
    <property type="match status" value="1"/>
</dbReference>
<accession>G8JQY7</accession>
<dbReference type="OMA" id="WEYAGAK"/>
<evidence type="ECO:0000256" key="5">
    <source>
        <dbReference type="ARBA" id="ARBA00014268"/>
    </source>
</evidence>
<dbReference type="eggNOG" id="KOG2273">
    <property type="taxonomic scope" value="Eukaryota"/>
</dbReference>
<dbReference type="CDD" id="cd06866">
    <property type="entry name" value="PX_SNX8_Mvp1p_like"/>
    <property type="match status" value="1"/>
</dbReference>
<evidence type="ECO:0000256" key="4">
    <source>
        <dbReference type="ARBA" id="ARBA00010883"/>
    </source>
</evidence>
<dbReference type="PANTHER" id="PTHR47554:SF1">
    <property type="entry name" value="SORTING NEXIN MVP1"/>
    <property type="match status" value="1"/>
</dbReference>
<dbReference type="Gene3D" id="1.20.1270.60">
    <property type="entry name" value="Arfaptin homology (AH) domain/BAR domain"/>
    <property type="match status" value="1"/>
</dbReference>
<dbReference type="SMART" id="SM00312">
    <property type="entry name" value="PX"/>
    <property type="match status" value="1"/>
</dbReference>
<dbReference type="Gene3D" id="3.30.1520.10">
    <property type="entry name" value="Phox-like domain"/>
    <property type="match status" value="1"/>
</dbReference>
<dbReference type="InterPro" id="IPR001683">
    <property type="entry name" value="PX_dom"/>
</dbReference>
<dbReference type="GO" id="GO:0005829">
    <property type="term" value="C:cytosol"/>
    <property type="evidence" value="ECO:0007669"/>
    <property type="project" value="GOC"/>
</dbReference>
<comment type="function">
    <text evidence="1">Required for vacuolar protein sorting.</text>
</comment>
<organism evidence="12 13">
    <name type="scientific">Eremothecium cymbalariae (strain CBS 270.75 / DBVPG 7215 / KCTC 17166 / NRRL Y-17582)</name>
    <name type="common">Yeast</name>
    <dbReference type="NCBI Taxonomy" id="931890"/>
    <lineage>
        <taxon>Eukaryota</taxon>
        <taxon>Fungi</taxon>
        <taxon>Dikarya</taxon>
        <taxon>Ascomycota</taxon>
        <taxon>Saccharomycotina</taxon>
        <taxon>Saccharomycetes</taxon>
        <taxon>Saccharomycetales</taxon>
        <taxon>Saccharomycetaceae</taxon>
        <taxon>Eremothecium</taxon>
    </lineage>
</organism>
<feature type="domain" description="PX" evidence="11">
    <location>
        <begin position="138"/>
        <end position="257"/>
    </location>
</feature>
<evidence type="ECO:0000256" key="6">
    <source>
        <dbReference type="ARBA" id="ARBA00022448"/>
    </source>
</evidence>
<dbReference type="InterPro" id="IPR028662">
    <property type="entry name" value="SNX8/Mvp1"/>
</dbReference>
<keyword evidence="13" id="KW-1185">Reference proteome</keyword>
<dbReference type="GO" id="GO:0006623">
    <property type="term" value="P:protein targeting to vacuole"/>
    <property type="evidence" value="ECO:0007669"/>
    <property type="project" value="EnsemblFungi"/>
</dbReference>
<evidence type="ECO:0000256" key="1">
    <source>
        <dbReference type="ARBA" id="ARBA00002474"/>
    </source>
</evidence>
<dbReference type="FunFam" id="3.30.1520.10:FF:000042">
    <property type="entry name" value="Sorting nexin mvp1"/>
    <property type="match status" value="1"/>
</dbReference>
<evidence type="ECO:0000256" key="7">
    <source>
        <dbReference type="ARBA" id="ARBA00022490"/>
    </source>
</evidence>
<dbReference type="CDD" id="cd07597">
    <property type="entry name" value="BAR_SNX8"/>
    <property type="match status" value="1"/>
</dbReference>
<dbReference type="InterPro" id="IPR027267">
    <property type="entry name" value="AH/BAR_dom_sf"/>
</dbReference>
<keyword evidence="7" id="KW-0963">Cytoplasm</keyword>
<evidence type="ECO:0000256" key="3">
    <source>
        <dbReference type="ARBA" id="ARBA00004496"/>
    </source>
</evidence>
<comment type="subcellular location">
    <subcellularLocation>
        <location evidence="3">Cytoplasm</location>
    </subcellularLocation>
    <subcellularLocation>
        <location evidence="2">Membrane</location>
        <topology evidence="2">Peripheral membrane protein</topology>
        <orientation evidence="2">Cytoplasmic side</orientation>
    </subcellularLocation>
</comment>
<keyword evidence="6" id="KW-0813">Transport</keyword>
<sequence length="520" mass="60133">MNFSNEDPWKGLETIGSPNDAWANMNRVSDDSSGQIAVPGRRVDAVSSITLIDSSLSAEVKETIRNNYRDRNLYETDSSGLEQQVWGPPTEVGKAMNVSVLDKIDVPSGAGEGILQEARSEELSNWIDNLRKTYNPLSSDIVVVEEILEREGLLFKHTNYLVKHLIALPNTTPSSNRTVIRRYSDFNWLQEVLLKKYPFRMIPELPPKKIGAQNADPIFLVRRRKGLSRFINLVMKHPVLSFDDLVLTFLTVPTDLGSWRKQANYDTTEEFTDQKIDKAFINMWQKELGNQWNEADVKIDALLESWIKISVLVDRYERRMKQISDERRLLGSVMEEFAASTDALYPLDESSIQGVNSHIKIISNHLNQLADISKKELNEVDERLSVKFKTFIDIIISLRGVFERYKIMAGNNIPQLQRKLEINMEKLQTLSNKPDVKGAEYERIKQIVQRDKRTIAEQVNRSWLIRKGILEEFTIFQETQFFVTHIFQEWARMHVGFSNENSECWEKLYTNLEDMPLSRN</sequence>
<dbReference type="InterPro" id="IPR045734">
    <property type="entry name" value="Snx8_BAR_dom"/>
</dbReference>
<evidence type="ECO:0000313" key="13">
    <source>
        <dbReference type="Proteomes" id="UP000006790"/>
    </source>
</evidence>
<evidence type="ECO:0000313" key="12">
    <source>
        <dbReference type="EMBL" id="AET38556.1"/>
    </source>
</evidence>
<dbReference type="AlphaFoldDB" id="G8JQY7"/>
<dbReference type="Pfam" id="PF00787">
    <property type="entry name" value="PX"/>
    <property type="match status" value="1"/>
</dbReference>
<keyword evidence="9" id="KW-0472">Membrane</keyword>
<dbReference type="SUPFAM" id="SSF64268">
    <property type="entry name" value="PX domain"/>
    <property type="match status" value="1"/>
</dbReference>
<dbReference type="Proteomes" id="UP000006790">
    <property type="component" value="Chromosome 3"/>
</dbReference>
<dbReference type="GO" id="GO:0042147">
    <property type="term" value="P:retrograde transport, endosome to Golgi"/>
    <property type="evidence" value="ECO:0007669"/>
    <property type="project" value="EnsemblFungi"/>
</dbReference>
<evidence type="ECO:0000256" key="9">
    <source>
        <dbReference type="ARBA" id="ARBA00023136"/>
    </source>
</evidence>
<evidence type="ECO:0000256" key="8">
    <source>
        <dbReference type="ARBA" id="ARBA00022927"/>
    </source>
</evidence>
<dbReference type="Pfam" id="PF19566">
    <property type="entry name" value="Snx8_BAR_dom"/>
    <property type="match status" value="1"/>
</dbReference>
<dbReference type="RefSeq" id="XP_003645373.1">
    <property type="nucleotide sequence ID" value="XM_003645325.1"/>
</dbReference>
<name>G8JQY7_ERECY</name>
<dbReference type="GeneID" id="11468601"/>
<dbReference type="GO" id="GO:0097320">
    <property type="term" value="P:plasma membrane tubulation"/>
    <property type="evidence" value="ECO:0007669"/>
    <property type="project" value="EnsemblFungi"/>
</dbReference>